<feature type="region of interest" description="Disordered" evidence="1">
    <location>
        <begin position="1"/>
        <end position="67"/>
    </location>
</feature>
<dbReference type="InterPro" id="IPR013745">
    <property type="entry name" value="Bit61/PRR5"/>
</dbReference>
<feature type="region of interest" description="Disordered" evidence="1">
    <location>
        <begin position="464"/>
        <end position="521"/>
    </location>
</feature>
<evidence type="ECO:0008006" key="4">
    <source>
        <dbReference type="Google" id="ProtNLM"/>
    </source>
</evidence>
<feature type="compositionally biased region" description="Polar residues" evidence="1">
    <location>
        <begin position="42"/>
        <end position="52"/>
    </location>
</feature>
<evidence type="ECO:0000313" key="2">
    <source>
        <dbReference type="EMBL" id="KAF5385991.1"/>
    </source>
</evidence>
<dbReference type="Pfam" id="PF08539">
    <property type="entry name" value="HbrB"/>
    <property type="match status" value="1"/>
</dbReference>
<reference evidence="2 3" key="1">
    <citation type="journal article" date="2020" name="ISME J.">
        <title>Uncovering the hidden diversity of litter-decomposition mechanisms in mushroom-forming fungi.</title>
        <authorList>
            <person name="Floudas D."/>
            <person name="Bentzer J."/>
            <person name="Ahren D."/>
            <person name="Johansson T."/>
            <person name="Persson P."/>
            <person name="Tunlid A."/>
        </authorList>
    </citation>
    <scope>NUCLEOTIDE SEQUENCE [LARGE SCALE GENOMIC DNA]</scope>
    <source>
        <strain evidence="2 3">CBS 661.87</strain>
    </source>
</reference>
<evidence type="ECO:0000313" key="3">
    <source>
        <dbReference type="Proteomes" id="UP000565441"/>
    </source>
</evidence>
<feature type="compositionally biased region" description="Polar residues" evidence="1">
    <location>
        <begin position="139"/>
        <end position="148"/>
    </location>
</feature>
<dbReference type="Proteomes" id="UP000565441">
    <property type="component" value="Unassembled WGS sequence"/>
</dbReference>
<dbReference type="GO" id="GO:0031932">
    <property type="term" value="C:TORC2 complex"/>
    <property type="evidence" value="ECO:0007669"/>
    <property type="project" value="TreeGrafter"/>
</dbReference>
<dbReference type="PANTHER" id="PTHR32428">
    <property type="entry name" value="TARGET OF RAPAMYCIN COMPLEX 2 SUBUNIT BIT61-RELATED"/>
    <property type="match status" value="1"/>
</dbReference>
<dbReference type="PANTHER" id="PTHR32428:SF2">
    <property type="entry name" value="TARGET OF RAPAMYCIN COMPLEX 2 SUBUNIT BIT61-RELATED"/>
    <property type="match status" value="1"/>
</dbReference>
<dbReference type="EMBL" id="JAACJP010000003">
    <property type="protein sequence ID" value="KAF5385991.1"/>
    <property type="molecule type" value="Genomic_DNA"/>
</dbReference>
<gene>
    <name evidence="2" type="ORF">D9615_002415</name>
</gene>
<feature type="compositionally biased region" description="Low complexity" evidence="1">
    <location>
        <begin position="128"/>
        <end position="138"/>
    </location>
</feature>
<dbReference type="OrthoDB" id="2290221at2759"/>
<organism evidence="2 3">
    <name type="scientific">Tricholomella constricta</name>
    <dbReference type="NCBI Taxonomy" id="117010"/>
    <lineage>
        <taxon>Eukaryota</taxon>
        <taxon>Fungi</taxon>
        <taxon>Dikarya</taxon>
        <taxon>Basidiomycota</taxon>
        <taxon>Agaricomycotina</taxon>
        <taxon>Agaricomycetes</taxon>
        <taxon>Agaricomycetidae</taxon>
        <taxon>Agaricales</taxon>
        <taxon>Tricholomatineae</taxon>
        <taxon>Lyophyllaceae</taxon>
        <taxon>Tricholomella</taxon>
    </lineage>
</organism>
<dbReference type="AlphaFoldDB" id="A0A8H5HMT9"/>
<feature type="compositionally biased region" description="Low complexity" evidence="1">
    <location>
        <begin position="94"/>
        <end position="110"/>
    </location>
</feature>
<accession>A0A8H5HMT9</accession>
<feature type="compositionally biased region" description="Polar residues" evidence="1">
    <location>
        <begin position="15"/>
        <end position="34"/>
    </location>
</feature>
<feature type="compositionally biased region" description="Low complexity" evidence="1">
    <location>
        <begin position="338"/>
        <end position="347"/>
    </location>
</feature>
<sequence>MSGWTASHAPRRSQDQNVDTNTSSWVKRSRSTSPEAPRRSSTDATPRQTPTTPRFLASPTQLDPDAARGVLNATPDVFSSSKRLGFFADKLSSSLSGTGRSSLHPSQLLHPHSHTRSDSLQTPPPPSHHSMASSSSMANVSKSHTSPSKAYGRTYDSKLVSREMHRLGNLAHLPSALATPIVTAPSAASLAMPAAGAPANLASTSTSDPWGALHVHVLPLFNGEPLRIPIEDLNVLVKRHIQSVVSSSPSKALATLENDASELIASGMVTLNAKLMGIDDEKLVARVVEIWGFFWDQVLTYVEGVLLPLQTDPLLSSLYRTPKPHHRATSPSRQGTKGSVASSLSGSASTSHIDVRSVALRAFRDRVILPLFQRLYMRLSMPNRQDSYQETSTYQQPRLQQMLLVLTSQRRPRPVAFSLTTPAPTPTPGEQAITDLLRIVRSPRQQYDARTQALKKLGPMSPLARAPSFLSGGLPRDRRGRIAQKQNGRVPHLEGLTGVAGEDEKNGHEARTGPVTHNMADFEREREREFLEALRSPDLDTSAARASVGGWGLGAGHEDVSKTLDEEEEDEMLDWNQAQAIVEHMVGMTSPPESRRRMT</sequence>
<keyword evidence="3" id="KW-1185">Reference proteome</keyword>
<protein>
    <recommendedName>
        <fullName evidence="4">HbrB-domain-containing protein</fullName>
    </recommendedName>
</protein>
<feature type="region of interest" description="Disordered" evidence="1">
    <location>
        <begin position="318"/>
        <end position="347"/>
    </location>
</feature>
<evidence type="ECO:0000256" key="1">
    <source>
        <dbReference type="SAM" id="MobiDB-lite"/>
    </source>
</evidence>
<proteinExistence type="predicted"/>
<dbReference type="GO" id="GO:0038203">
    <property type="term" value="P:TORC2 signaling"/>
    <property type="evidence" value="ECO:0007669"/>
    <property type="project" value="TreeGrafter"/>
</dbReference>
<feature type="region of interest" description="Disordered" evidence="1">
    <location>
        <begin position="94"/>
        <end position="154"/>
    </location>
</feature>
<feature type="compositionally biased region" description="Basic and acidic residues" evidence="1">
    <location>
        <begin position="502"/>
        <end position="511"/>
    </location>
</feature>
<comment type="caution">
    <text evidence="2">The sequence shown here is derived from an EMBL/GenBank/DDBJ whole genome shotgun (WGS) entry which is preliminary data.</text>
</comment>
<name>A0A8H5HMT9_9AGAR</name>